<dbReference type="Proteomes" id="UP000248806">
    <property type="component" value="Unassembled WGS sequence"/>
</dbReference>
<dbReference type="Gene3D" id="3.60.15.10">
    <property type="entry name" value="Ribonuclease Z/Hydroxyacylglutathione hydrolase-like"/>
    <property type="match status" value="1"/>
</dbReference>
<accession>A0A326U4K0</accession>
<keyword evidence="3" id="KW-1185">Reference proteome</keyword>
<evidence type="ECO:0000259" key="1">
    <source>
        <dbReference type="SMART" id="SM00849"/>
    </source>
</evidence>
<dbReference type="OrthoDB" id="9761531at2"/>
<reference evidence="2 3" key="1">
    <citation type="submission" date="2018-06" db="EMBL/GenBank/DDBJ databases">
        <title>Genomic Encyclopedia of Archaeal and Bacterial Type Strains, Phase II (KMG-II): from individual species to whole genera.</title>
        <authorList>
            <person name="Goeker M."/>
        </authorList>
    </citation>
    <scope>NUCLEOTIDE SEQUENCE [LARGE SCALE GENOMIC DNA]</scope>
    <source>
        <strain evidence="2 3">ATCC BAA-1881</strain>
    </source>
</reference>
<evidence type="ECO:0000313" key="3">
    <source>
        <dbReference type="Proteomes" id="UP000248806"/>
    </source>
</evidence>
<comment type="caution">
    <text evidence="2">The sequence shown here is derived from an EMBL/GenBank/DDBJ whole genome shotgun (WGS) entry which is preliminary data.</text>
</comment>
<dbReference type="EMBL" id="QKUF01000014">
    <property type="protein sequence ID" value="PZW26711.1"/>
    <property type="molecule type" value="Genomic_DNA"/>
</dbReference>
<proteinExistence type="predicted"/>
<gene>
    <name evidence="2" type="ORF">EI42_03863</name>
</gene>
<name>A0A326U4K0_THEHA</name>
<dbReference type="PANTHER" id="PTHR42951">
    <property type="entry name" value="METALLO-BETA-LACTAMASE DOMAIN-CONTAINING"/>
    <property type="match status" value="1"/>
</dbReference>
<dbReference type="SMART" id="SM00849">
    <property type="entry name" value="Lactamase_B"/>
    <property type="match status" value="1"/>
</dbReference>
<keyword evidence="2" id="KW-0378">Hydrolase</keyword>
<dbReference type="InterPro" id="IPR001279">
    <property type="entry name" value="Metallo-B-lactamas"/>
</dbReference>
<dbReference type="Pfam" id="PF00753">
    <property type="entry name" value="Lactamase_B"/>
    <property type="match status" value="1"/>
</dbReference>
<dbReference type="RefSeq" id="WP_111324208.1">
    <property type="nucleotide sequence ID" value="NZ_BIFX01000001.1"/>
</dbReference>
<dbReference type="GO" id="GO:0016787">
    <property type="term" value="F:hydrolase activity"/>
    <property type="evidence" value="ECO:0007669"/>
    <property type="project" value="UniProtKB-KW"/>
</dbReference>
<protein>
    <submittedName>
        <fullName evidence="2">Glyoxylase-like metal-dependent hydrolase (Beta-lactamase superfamily II)</fullName>
    </submittedName>
</protein>
<feature type="domain" description="Metallo-beta-lactamase" evidence="1">
    <location>
        <begin position="30"/>
        <end position="230"/>
    </location>
</feature>
<organism evidence="2 3">
    <name type="scientific">Thermosporothrix hazakensis</name>
    <dbReference type="NCBI Taxonomy" id="644383"/>
    <lineage>
        <taxon>Bacteria</taxon>
        <taxon>Bacillati</taxon>
        <taxon>Chloroflexota</taxon>
        <taxon>Ktedonobacteria</taxon>
        <taxon>Ktedonobacterales</taxon>
        <taxon>Thermosporotrichaceae</taxon>
        <taxon>Thermosporothrix</taxon>
    </lineage>
</organism>
<evidence type="ECO:0000313" key="2">
    <source>
        <dbReference type="EMBL" id="PZW26711.1"/>
    </source>
</evidence>
<dbReference type="SUPFAM" id="SSF56281">
    <property type="entry name" value="Metallo-hydrolase/oxidoreductase"/>
    <property type="match status" value="1"/>
</dbReference>
<dbReference type="InterPro" id="IPR050855">
    <property type="entry name" value="NDM-1-like"/>
</dbReference>
<sequence>MATATVHPVETEETERRPRQVHTITDRYSVANTFLLDDGKLIVVDPGSDTSVRLLLTYIQRFLKRSVSDIDLIVLTHLHEPHLAGLSLLRRYCQAPVAASAIIRTLAQEERGSIFPYFSHMAEKLLSHAAPHVDLLPPSYSAHLHWVELWLDDVSGLPEHPDWRVIASPGHTPESICLYNPFTLELLCGDTISTVEGHGPLLHVGANRQRLYETFQVLRELPVRYLYPGHGRPILAMHPLQHTEIQW</sequence>
<dbReference type="InterPro" id="IPR036866">
    <property type="entry name" value="RibonucZ/Hydroxyglut_hydro"/>
</dbReference>
<dbReference type="AlphaFoldDB" id="A0A326U4K0"/>